<keyword evidence="2" id="KW-0805">Transcription regulation</keyword>
<evidence type="ECO:0000256" key="2">
    <source>
        <dbReference type="ARBA" id="ARBA00023015"/>
    </source>
</evidence>
<dbReference type="Proteomes" id="UP000515819">
    <property type="component" value="Chromosome"/>
</dbReference>
<dbReference type="AlphaFoldDB" id="A0A7G9FM27"/>
<feature type="domain" description="RNA polymerase sigma factor 70 region 4 type 2" evidence="6">
    <location>
        <begin position="100"/>
        <end position="148"/>
    </location>
</feature>
<dbReference type="InterPro" id="IPR013249">
    <property type="entry name" value="RNA_pol_sigma70_r4_t2"/>
</dbReference>
<dbReference type="RefSeq" id="WP_021984569.1">
    <property type="nucleotide sequence ID" value="NZ_CP060632.1"/>
</dbReference>
<dbReference type="Pfam" id="PF08281">
    <property type="entry name" value="Sigma70_r4_2"/>
    <property type="match status" value="1"/>
</dbReference>
<dbReference type="GO" id="GO:0003677">
    <property type="term" value="F:DNA binding"/>
    <property type="evidence" value="ECO:0007669"/>
    <property type="project" value="InterPro"/>
</dbReference>
<dbReference type="GO" id="GO:0016987">
    <property type="term" value="F:sigma factor activity"/>
    <property type="evidence" value="ECO:0007669"/>
    <property type="project" value="UniProtKB-KW"/>
</dbReference>
<evidence type="ECO:0000256" key="1">
    <source>
        <dbReference type="ARBA" id="ARBA00010641"/>
    </source>
</evidence>
<dbReference type="NCBIfam" id="TIGR02937">
    <property type="entry name" value="sigma70-ECF"/>
    <property type="match status" value="1"/>
</dbReference>
<name>A0A7G9FM27_9FIRM</name>
<evidence type="ECO:0000313" key="7">
    <source>
        <dbReference type="EMBL" id="QNL99608.1"/>
    </source>
</evidence>
<evidence type="ECO:0000256" key="3">
    <source>
        <dbReference type="ARBA" id="ARBA00023082"/>
    </source>
</evidence>
<keyword evidence="4" id="KW-0804">Transcription</keyword>
<dbReference type="InterPro" id="IPR013324">
    <property type="entry name" value="RNA_pol_sigma_r3/r4-like"/>
</dbReference>
<dbReference type="PANTHER" id="PTHR43133">
    <property type="entry name" value="RNA POLYMERASE ECF-TYPE SIGMA FACTO"/>
    <property type="match status" value="1"/>
</dbReference>
<dbReference type="InterPro" id="IPR039425">
    <property type="entry name" value="RNA_pol_sigma-70-like"/>
</dbReference>
<keyword evidence="8" id="KW-1185">Reference proteome</keyword>
<evidence type="ECO:0000256" key="4">
    <source>
        <dbReference type="ARBA" id="ARBA00023163"/>
    </source>
</evidence>
<reference evidence="7 8" key="1">
    <citation type="submission" date="2020-08" db="EMBL/GenBank/DDBJ databases">
        <authorList>
            <person name="Liu C."/>
            <person name="Sun Q."/>
        </authorList>
    </citation>
    <scope>NUCLEOTIDE SEQUENCE [LARGE SCALE GENOMIC DNA]</scope>
    <source>
        <strain evidence="7 8">NSJ-4</strain>
    </source>
</reference>
<dbReference type="CDD" id="cd06171">
    <property type="entry name" value="Sigma70_r4"/>
    <property type="match status" value="1"/>
</dbReference>
<keyword evidence="3" id="KW-0731">Sigma factor</keyword>
<dbReference type="InterPro" id="IPR013325">
    <property type="entry name" value="RNA_pol_sigma_r2"/>
</dbReference>
<dbReference type="InterPro" id="IPR007627">
    <property type="entry name" value="RNA_pol_sigma70_r2"/>
</dbReference>
<feature type="domain" description="RNA polymerase sigma-70 region 2" evidence="5">
    <location>
        <begin position="8"/>
        <end position="72"/>
    </location>
</feature>
<dbReference type="KEGG" id="wcp:H9Q76_13005"/>
<gene>
    <name evidence="7" type="ORF">H9Q76_13005</name>
</gene>
<sequence>MKIPIRILMERYQNHLYRIAFSICQNREDAEDVVQDTFLQYHILKKEFEDETHIRAWLMRVAINKSRNIVRAFWRKHRQSLESYMEELDFPDTESSTLFEAVLRLPEKQRTVIHLFYYEDYTIKEIAEILHVSESNVKVRLNRGRAALREEIKEDWNYDES</sequence>
<comment type="similarity">
    <text evidence="1">Belongs to the sigma-70 factor family. ECF subfamily.</text>
</comment>
<dbReference type="GO" id="GO:0006352">
    <property type="term" value="P:DNA-templated transcription initiation"/>
    <property type="evidence" value="ECO:0007669"/>
    <property type="project" value="InterPro"/>
</dbReference>
<dbReference type="InterPro" id="IPR036388">
    <property type="entry name" value="WH-like_DNA-bd_sf"/>
</dbReference>
<dbReference type="Pfam" id="PF04542">
    <property type="entry name" value="Sigma70_r2"/>
    <property type="match status" value="1"/>
</dbReference>
<dbReference type="Gene3D" id="1.10.10.10">
    <property type="entry name" value="Winged helix-like DNA-binding domain superfamily/Winged helix DNA-binding domain"/>
    <property type="match status" value="1"/>
</dbReference>
<dbReference type="SUPFAM" id="SSF88659">
    <property type="entry name" value="Sigma3 and sigma4 domains of RNA polymerase sigma factors"/>
    <property type="match status" value="1"/>
</dbReference>
<evidence type="ECO:0000313" key="8">
    <source>
        <dbReference type="Proteomes" id="UP000515819"/>
    </source>
</evidence>
<evidence type="ECO:0000259" key="6">
    <source>
        <dbReference type="Pfam" id="PF08281"/>
    </source>
</evidence>
<dbReference type="EMBL" id="CP060632">
    <property type="protein sequence ID" value="QNL99608.1"/>
    <property type="molecule type" value="Genomic_DNA"/>
</dbReference>
<dbReference type="PANTHER" id="PTHR43133:SF51">
    <property type="entry name" value="RNA POLYMERASE SIGMA FACTOR"/>
    <property type="match status" value="1"/>
</dbReference>
<proteinExistence type="inferred from homology"/>
<organism evidence="7 8">
    <name type="scientific">Wujia chipingensis</name>
    <dbReference type="NCBI Taxonomy" id="2763670"/>
    <lineage>
        <taxon>Bacteria</taxon>
        <taxon>Bacillati</taxon>
        <taxon>Bacillota</taxon>
        <taxon>Clostridia</taxon>
        <taxon>Lachnospirales</taxon>
        <taxon>Lachnospiraceae</taxon>
        <taxon>Wujia</taxon>
    </lineage>
</organism>
<dbReference type="InterPro" id="IPR014284">
    <property type="entry name" value="RNA_pol_sigma-70_dom"/>
</dbReference>
<evidence type="ECO:0000259" key="5">
    <source>
        <dbReference type="Pfam" id="PF04542"/>
    </source>
</evidence>
<dbReference type="SUPFAM" id="SSF88946">
    <property type="entry name" value="Sigma2 domain of RNA polymerase sigma factors"/>
    <property type="match status" value="1"/>
</dbReference>
<dbReference type="Gene3D" id="1.10.1740.10">
    <property type="match status" value="1"/>
</dbReference>
<accession>A0A7G9FM27</accession>
<protein>
    <submittedName>
        <fullName evidence="7">RNA polymerase sigma factor</fullName>
    </submittedName>
</protein>